<gene>
    <name evidence="1" type="ORF">NEE01_03385</name>
</gene>
<dbReference type="Proteomes" id="UP001165565">
    <property type="component" value="Unassembled WGS sequence"/>
</dbReference>
<reference evidence="1" key="1">
    <citation type="submission" date="2022-06" db="EMBL/GenBank/DDBJ databases">
        <title>Sphingomonas sp. nov. isolated from rhizosphere soil of tomato.</title>
        <authorList>
            <person name="Dong H."/>
            <person name="Gao R."/>
        </authorList>
    </citation>
    <scope>NUCLEOTIDE SEQUENCE</scope>
    <source>
        <strain evidence="1">MMSM24</strain>
    </source>
</reference>
<accession>A0AA41Z6N6</accession>
<sequence>MIEAQMAPSAGLFISMPFIGDDLPSAIASINSCNSEHRSGSFFFFQWDF</sequence>
<keyword evidence="2" id="KW-1185">Reference proteome</keyword>
<evidence type="ECO:0000313" key="2">
    <source>
        <dbReference type="Proteomes" id="UP001165565"/>
    </source>
</evidence>
<organism evidence="1 2">
    <name type="scientific">Sphingomonas lycopersici</name>
    <dbReference type="NCBI Taxonomy" id="2951807"/>
    <lineage>
        <taxon>Bacteria</taxon>
        <taxon>Pseudomonadati</taxon>
        <taxon>Pseudomonadota</taxon>
        <taxon>Alphaproteobacteria</taxon>
        <taxon>Sphingomonadales</taxon>
        <taxon>Sphingomonadaceae</taxon>
        <taxon>Sphingomonas</taxon>
    </lineage>
</organism>
<dbReference type="EMBL" id="JANFAV010000001">
    <property type="protein sequence ID" value="MCW6533819.1"/>
    <property type="molecule type" value="Genomic_DNA"/>
</dbReference>
<proteinExistence type="predicted"/>
<comment type="caution">
    <text evidence="1">The sequence shown here is derived from an EMBL/GenBank/DDBJ whole genome shotgun (WGS) entry which is preliminary data.</text>
</comment>
<protein>
    <submittedName>
        <fullName evidence="1">Uncharacterized protein</fullName>
    </submittedName>
</protein>
<name>A0AA41Z6N6_9SPHN</name>
<evidence type="ECO:0000313" key="1">
    <source>
        <dbReference type="EMBL" id="MCW6533819.1"/>
    </source>
</evidence>
<dbReference type="AlphaFoldDB" id="A0AA41Z6N6"/>